<feature type="domain" description="Dihydroorotate dehydrogenase catalytic" evidence="11">
    <location>
        <begin position="493"/>
        <end position="700"/>
    </location>
</feature>
<dbReference type="CDD" id="cd03879">
    <property type="entry name" value="M28_AAP"/>
    <property type="match status" value="1"/>
</dbReference>
<dbReference type="GO" id="GO:0046872">
    <property type="term" value="F:metal ion binding"/>
    <property type="evidence" value="ECO:0007669"/>
    <property type="project" value="UniProtKB-KW"/>
</dbReference>
<dbReference type="Gene3D" id="3.40.630.10">
    <property type="entry name" value="Zn peptidases"/>
    <property type="match status" value="1"/>
</dbReference>
<protein>
    <recommendedName>
        <fullName evidence="10">Peptide hydrolase</fullName>
        <ecNumber evidence="10">3.4.-.-</ecNumber>
    </recommendedName>
</protein>
<comment type="caution">
    <text evidence="13">The sequence shown here is derived from an EMBL/GenBank/DDBJ whole genome shotgun (WGS) entry which is preliminary data.</text>
</comment>
<keyword evidence="4 10" id="KW-0479">Metal-binding</keyword>
<feature type="non-terminal residue" evidence="13">
    <location>
        <position position="1"/>
    </location>
</feature>
<dbReference type="GO" id="GO:0008235">
    <property type="term" value="F:metalloexopeptidase activity"/>
    <property type="evidence" value="ECO:0007669"/>
    <property type="project" value="InterPro"/>
</dbReference>
<dbReference type="InterPro" id="IPR023359">
    <property type="entry name" value="Dihydro_DH_chainA_dom2"/>
</dbReference>
<keyword evidence="7 10" id="KW-0862">Zinc</keyword>
<reference evidence="13 14" key="1">
    <citation type="submission" date="2019-03" db="EMBL/GenBank/DDBJ databases">
        <title>Rhodosporidium diobovatum UCD-FST 08-225 genome sequencing, assembly, and annotation.</title>
        <authorList>
            <person name="Fakankun I.U."/>
            <person name="Fristensky B."/>
            <person name="Levin D.B."/>
        </authorList>
    </citation>
    <scope>NUCLEOTIDE SEQUENCE [LARGE SCALE GENOMIC DNA]</scope>
    <source>
        <strain evidence="13 14">UCD-FST 08-225</strain>
    </source>
</reference>
<dbReference type="PANTHER" id="PTHR12147">
    <property type="entry name" value="METALLOPEPTIDASE M28 FAMILY MEMBER"/>
    <property type="match status" value="1"/>
</dbReference>
<dbReference type="GO" id="GO:0004177">
    <property type="term" value="F:aminopeptidase activity"/>
    <property type="evidence" value="ECO:0007669"/>
    <property type="project" value="UniProtKB-KW"/>
</dbReference>
<proteinExistence type="inferred from homology"/>
<dbReference type="GO" id="GO:0016627">
    <property type="term" value="F:oxidoreductase activity, acting on the CH-CH group of donors"/>
    <property type="evidence" value="ECO:0007669"/>
    <property type="project" value="InterPro"/>
</dbReference>
<keyword evidence="6 10" id="KW-0378">Hydrolase</keyword>
<evidence type="ECO:0000256" key="10">
    <source>
        <dbReference type="RuleBase" id="RU361240"/>
    </source>
</evidence>
<comment type="similarity">
    <text evidence="9">Belongs to the peptidase M28 family. M28E subfamily.</text>
</comment>
<organism evidence="13 14">
    <name type="scientific">Rhodotorula diobovata</name>
    <dbReference type="NCBI Taxonomy" id="5288"/>
    <lineage>
        <taxon>Eukaryota</taxon>
        <taxon>Fungi</taxon>
        <taxon>Dikarya</taxon>
        <taxon>Basidiomycota</taxon>
        <taxon>Pucciniomycotina</taxon>
        <taxon>Microbotryomycetes</taxon>
        <taxon>Sporidiobolales</taxon>
        <taxon>Sporidiobolaceae</taxon>
        <taxon>Rhodotorula</taxon>
    </lineage>
</organism>
<dbReference type="FunFam" id="3.40.630.10:FF:000042">
    <property type="entry name" value="Peptide hydrolase"/>
    <property type="match status" value="1"/>
</dbReference>
<evidence type="ECO:0000259" key="12">
    <source>
        <dbReference type="Pfam" id="PF04389"/>
    </source>
</evidence>
<evidence type="ECO:0000313" key="13">
    <source>
        <dbReference type="EMBL" id="TNY24704.1"/>
    </source>
</evidence>
<feature type="signal peptide" evidence="10">
    <location>
        <begin position="1"/>
        <end position="21"/>
    </location>
</feature>
<evidence type="ECO:0000256" key="7">
    <source>
        <dbReference type="ARBA" id="ARBA00022833"/>
    </source>
</evidence>
<evidence type="ECO:0000256" key="8">
    <source>
        <dbReference type="ARBA" id="ARBA00023002"/>
    </source>
</evidence>
<feature type="chain" id="PRO_5023154040" description="Peptide hydrolase" evidence="10">
    <location>
        <begin position="22"/>
        <end position="781"/>
    </location>
</feature>
<evidence type="ECO:0000256" key="1">
    <source>
        <dbReference type="ARBA" id="ARBA00001947"/>
    </source>
</evidence>
<dbReference type="STRING" id="5288.A0A5C5G8I5"/>
<name>A0A5C5G8I5_9BASI</name>
<dbReference type="InterPro" id="IPR007484">
    <property type="entry name" value="Peptidase_M28"/>
</dbReference>
<evidence type="ECO:0000256" key="2">
    <source>
        <dbReference type="ARBA" id="ARBA00022438"/>
    </source>
</evidence>
<dbReference type="Proteomes" id="UP000311382">
    <property type="component" value="Unassembled WGS sequence"/>
</dbReference>
<dbReference type="InterPro" id="IPR005720">
    <property type="entry name" value="Dihydroorotate_DH_cat"/>
</dbReference>
<evidence type="ECO:0000256" key="3">
    <source>
        <dbReference type="ARBA" id="ARBA00022670"/>
    </source>
</evidence>
<dbReference type="InterPro" id="IPR045175">
    <property type="entry name" value="M28_fam"/>
</dbReference>
<accession>A0A5C5G8I5</accession>
<dbReference type="AlphaFoldDB" id="A0A5C5G8I5"/>
<dbReference type="InterPro" id="IPR013785">
    <property type="entry name" value="Aldolase_TIM"/>
</dbReference>
<evidence type="ECO:0000313" key="14">
    <source>
        <dbReference type="Proteomes" id="UP000311382"/>
    </source>
</evidence>
<dbReference type="SUPFAM" id="SSF51395">
    <property type="entry name" value="FMN-linked oxidoreductases"/>
    <property type="match status" value="1"/>
</dbReference>
<evidence type="ECO:0000256" key="9">
    <source>
        <dbReference type="ARBA" id="ARBA00043962"/>
    </source>
</evidence>
<gene>
    <name evidence="13" type="ORF">DMC30DRAFT_345424</name>
</gene>
<dbReference type="Gene3D" id="2.30.26.10">
    <property type="entry name" value="Dihydroorotate Dehydrogenase A, chain A, domain 2"/>
    <property type="match status" value="1"/>
</dbReference>
<dbReference type="SUPFAM" id="SSF53187">
    <property type="entry name" value="Zn-dependent exopeptidases"/>
    <property type="match status" value="1"/>
</dbReference>
<evidence type="ECO:0000256" key="5">
    <source>
        <dbReference type="ARBA" id="ARBA00022729"/>
    </source>
</evidence>
<dbReference type="PANTHER" id="PTHR12147:SF56">
    <property type="entry name" value="AMINOPEPTIDASE YDR415C-RELATED"/>
    <property type="match status" value="1"/>
</dbReference>
<keyword evidence="14" id="KW-1185">Reference proteome</keyword>
<feature type="domain" description="Peptidase M28" evidence="12">
    <location>
        <begin position="207"/>
        <end position="402"/>
    </location>
</feature>
<dbReference type="OrthoDB" id="2214at2759"/>
<evidence type="ECO:0000259" key="11">
    <source>
        <dbReference type="Pfam" id="PF01180"/>
    </source>
</evidence>
<keyword evidence="3 10" id="KW-0645">Protease</keyword>
<dbReference type="EMBL" id="SOZI01000001">
    <property type="protein sequence ID" value="TNY24704.1"/>
    <property type="molecule type" value="Genomic_DNA"/>
</dbReference>
<sequence>TMHLSAALVAGAALSALSTNALPLDAPFGAQAQLAFAAPTPAAPLPTDALSQALRSQLEAHVASLPERRKVRLADGAQAIDVSEGEKALLVLAGQRFVDVTDELLTVSVADKRPFPSKLSHDTAALQPLFDSLSKSRMHTFLKAFTGFRTRYYRSSDGKQSQQFLLGQVRQVAQANKRLGVKVTEFEHPWGQNSIIARFDPPKGSAGRNSSEGVVIIGAHQDSTNLLPFLAAPGADDDASGTTSILSAFAALVEAGFTPSDAPVEFHWYSAEEGGLLGSQAVAQSYAQKGIKVRSMLQMDMTAYVKPGTEPTIGIIQDFVDPGFTEYLTRVVDEYAEIPAVKTRCGYACSDHASWSKVGAPSAFAIESKFEQSDKNIHSSRDTIDQEGYSLDHVKQFARVAIALAVELGGGDSVITTSPLPHHRPMPLFPASPPRGLVPLLNSACPWASSAEDLRGLWDCPWTSAVTTRTTTLGGFADDGERHQVAFFGPDAQSSANSYGYSPHSLSTYLSWLRPLLETKRPKQLVVSITGTPSETRSMLETLRAFAAQHEGVVVAVEHNVSCPNIVGHPPPAYYEEDLRTYLELLAEFASPQLKVGVKLPPYTYDEQFAAVVRALSSVGDPSAPSHRISFLTTTNTLGQGLVFAPQIVNGPANAGAQTRAGKENKGESSALPGGWGGVAGAAVHQTSLGNIARLSLLLRGTAPFLRAGASPAPSVAPPKDKRLAGITLIGVGGACDAAGVERFRLAGADAVACATALGREGLSVFEKMSGQRGRADLAKL</sequence>
<evidence type="ECO:0000256" key="6">
    <source>
        <dbReference type="ARBA" id="ARBA00022801"/>
    </source>
</evidence>
<dbReference type="Gene3D" id="3.20.20.70">
    <property type="entry name" value="Aldolase class I"/>
    <property type="match status" value="1"/>
</dbReference>
<dbReference type="GO" id="GO:0006508">
    <property type="term" value="P:proteolysis"/>
    <property type="evidence" value="ECO:0007669"/>
    <property type="project" value="UniProtKB-KW"/>
</dbReference>
<comment type="cofactor">
    <cofactor evidence="1">
        <name>Zn(2+)</name>
        <dbReference type="ChEBI" id="CHEBI:29105"/>
    </cofactor>
</comment>
<keyword evidence="5 10" id="KW-0732">Signal</keyword>
<evidence type="ECO:0000256" key="4">
    <source>
        <dbReference type="ARBA" id="ARBA00022723"/>
    </source>
</evidence>
<dbReference type="GO" id="GO:0005737">
    <property type="term" value="C:cytoplasm"/>
    <property type="evidence" value="ECO:0007669"/>
    <property type="project" value="InterPro"/>
</dbReference>
<dbReference type="EC" id="3.4.-.-" evidence="10"/>
<dbReference type="Pfam" id="PF01180">
    <property type="entry name" value="DHO_dh"/>
    <property type="match status" value="1"/>
</dbReference>
<dbReference type="Pfam" id="PF04389">
    <property type="entry name" value="Peptidase_M28"/>
    <property type="match status" value="1"/>
</dbReference>
<keyword evidence="2" id="KW-0031">Aminopeptidase</keyword>
<keyword evidence="8" id="KW-0560">Oxidoreductase</keyword>